<dbReference type="Proteomes" id="UP001165960">
    <property type="component" value="Unassembled WGS sequence"/>
</dbReference>
<dbReference type="EMBL" id="QTSX02006417">
    <property type="protein sequence ID" value="KAJ9054974.1"/>
    <property type="molecule type" value="Genomic_DNA"/>
</dbReference>
<sequence>MRELEKLLKDLDSAVAEIKEIDHKVKAKVKAAILKGKKLDRVTSKALMTKMPVTSEKTIEHLLNIQKRWLRACNLSSLPSLRCLYGRMFKRGGLD</sequence>
<evidence type="ECO:0000313" key="1">
    <source>
        <dbReference type="EMBL" id="KAJ9054974.1"/>
    </source>
</evidence>
<keyword evidence="2" id="KW-1185">Reference proteome</keyword>
<protein>
    <submittedName>
        <fullName evidence="1">Uncharacterized protein</fullName>
    </submittedName>
</protein>
<gene>
    <name evidence="1" type="ORF">DSO57_1008860</name>
</gene>
<comment type="caution">
    <text evidence="1">The sequence shown here is derived from an EMBL/GenBank/DDBJ whole genome shotgun (WGS) entry which is preliminary data.</text>
</comment>
<proteinExistence type="predicted"/>
<name>A0ACC2RY42_9FUNG</name>
<organism evidence="1 2">
    <name type="scientific">Entomophthora muscae</name>
    <dbReference type="NCBI Taxonomy" id="34485"/>
    <lineage>
        <taxon>Eukaryota</taxon>
        <taxon>Fungi</taxon>
        <taxon>Fungi incertae sedis</taxon>
        <taxon>Zoopagomycota</taxon>
        <taxon>Entomophthoromycotina</taxon>
        <taxon>Entomophthoromycetes</taxon>
        <taxon>Entomophthorales</taxon>
        <taxon>Entomophthoraceae</taxon>
        <taxon>Entomophthora</taxon>
    </lineage>
</organism>
<evidence type="ECO:0000313" key="2">
    <source>
        <dbReference type="Proteomes" id="UP001165960"/>
    </source>
</evidence>
<reference evidence="1" key="1">
    <citation type="submission" date="2022-04" db="EMBL/GenBank/DDBJ databases">
        <title>Genome of the entomopathogenic fungus Entomophthora muscae.</title>
        <authorList>
            <person name="Elya C."/>
            <person name="Lovett B.R."/>
            <person name="Lee E."/>
            <person name="Macias A.M."/>
            <person name="Hajek A.E."/>
            <person name="De Bivort B.L."/>
            <person name="Kasson M.T."/>
            <person name="De Fine Licht H.H."/>
            <person name="Stajich J.E."/>
        </authorList>
    </citation>
    <scope>NUCLEOTIDE SEQUENCE</scope>
    <source>
        <strain evidence="1">Berkeley</strain>
    </source>
</reference>
<accession>A0ACC2RY42</accession>